<evidence type="ECO:0000256" key="5">
    <source>
        <dbReference type="ARBA" id="ARBA00022741"/>
    </source>
</evidence>
<dbReference type="InterPro" id="IPR011712">
    <property type="entry name" value="Sig_transdc_His_kin_sub3_dim/P"/>
</dbReference>
<keyword evidence="9" id="KW-0812">Transmembrane</keyword>
<evidence type="ECO:0000313" key="13">
    <source>
        <dbReference type="EMBL" id="SDN48245.1"/>
    </source>
</evidence>
<keyword evidence="5" id="KW-0547">Nucleotide-binding</keyword>
<protein>
    <recommendedName>
        <fullName evidence="2">histidine kinase</fullName>
        <ecNumber evidence="2">2.7.13.3</ecNumber>
    </recommendedName>
</protein>
<accession>A0A1H0BRP8</accession>
<dbReference type="SUPFAM" id="SSF55874">
    <property type="entry name" value="ATPase domain of HSP90 chaperone/DNA topoisomerase II/histidine kinase"/>
    <property type="match status" value="1"/>
</dbReference>
<organism evidence="13 14">
    <name type="scientific">Allokutzneria albata</name>
    <name type="common">Kibdelosporangium albatum</name>
    <dbReference type="NCBI Taxonomy" id="211114"/>
    <lineage>
        <taxon>Bacteria</taxon>
        <taxon>Bacillati</taxon>
        <taxon>Actinomycetota</taxon>
        <taxon>Actinomycetes</taxon>
        <taxon>Pseudonocardiales</taxon>
        <taxon>Pseudonocardiaceae</taxon>
        <taxon>Allokutzneria</taxon>
    </lineage>
</organism>
<feature type="transmembrane region" description="Helical" evidence="9">
    <location>
        <begin position="330"/>
        <end position="363"/>
    </location>
</feature>
<evidence type="ECO:0000259" key="11">
    <source>
        <dbReference type="Pfam" id="PF07730"/>
    </source>
</evidence>
<dbReference type="CDD" id="cd16917">
    <property type="entry name" value="HATPase_UhpB-NarQ-NarX-like"/>
    <property type="match status" value="1"/>
</dbReference>
<dbReference type="EMBL" id="LT629701">
    <property type="protein sequence ID" value="SDN48245.1"/>
    <property type="molecule type" value="Genomic_DNA"/>
</dbReference>
<keyword evidence="3" id="KW-0597">Phosphoprotein</keyword>
<dbReference type="OrthoDB" id="5241729at2"/>
<dbReference type="AlphaFoldDB" id="A0A1H0BRP8"/>
<dbReference type="GO" id="GO:0046983">
    <property type="term" value="F:protein dimerization activity"/>
    <property type="evidence" value="ECO:0007669"/>
    <property type="project" value="InterPro"/>
</dbReference>
<keyword evidence="8" id="KW-0902">Two-component regulatory system</keyword>
<dbReference type="InterPro" id="IPR025828">
    <property type="entry name" value="Put_sensor_dom"/>
</dbReference>
<dbReference type="Gene3D" id="3.30.565.10">
    <property type="entry name" value="Histidine kinase-like ATPase, C-terminal domain"/>
    <property type="match status" value="1"/>
</dbReference>
<feature type="transmembrane region" description="Helical" evidence="9">
    <location>
        <begin position="12"/>
        <end position="42"/>
    </location>
</feature>
<evidence type="ECO:0000256" key="2">
    <source>
        <dbReference type="ARBA" id="ARBA00012438"/>
    </source>
</evidence>
<evidence type="ECO:0000256" key="9">
    <source>
        <dbReference type="SAM" id="Phobius"/>
    </source>
</evidence>
<evidence type="ECO:0000256" key="6">
    <source>
        <dbReference type="ARBA" id="ARBA00022777"/>
    </source>
</evidence>
<gene>
    <name evidence="13" type="ORF">SAMN04489726_6802</name>
</gene>
<evidence type="ECO:0000259" key="12">
    <source>
        <dbReference type="Pfam" id="PF13796"/>
    </source>
</evidence>
<proteinExistence type="predicted"/>
<name>A0A1H0BRP8_ALLAB</name>
<keyword evidence="7" id="KW-0067">ATP-binding</keyword>
<feature type="transmembrane region" description="Helical" evidence="9">
    <location>
        <begin position="398"/>
        <end position="419"/>
    </location>
</feature>
<evidence type="ECO:0000256" key="8">
    <source>
        <dbReference type="ARBA" id="ARBA00023012"/>
    </source>
</evidence>
<reference evidence="13 14" key="1">
    <citation type="submission" date="2016-10" db="EMBL/GenBank/DDBJ databases">
        <authorList>
            <person name="de Groot N.N."/>
        </authorList>
    </citation>
    <scope>NUCLEOTIDE SEQUENCE [LARGE SCALE GENOMIC DNA]</scope>
    <source>
        <strain evidence="13 14">DSM 44149</strain>
    </source>
</reference>
<evidence type="ECO:0000256" key="7">
    <source>
        <dbReference type="ARBA" id="ARBA00022840"/>
    </source>
</evidence>
<dbReference type="Gene3D" id="1.20.5.1930">
    <property type="match status" value="1"/>
</dbReference>
<dbReference type="PANTHER" id="PTHR24421">
    <property type="entry name" value="NITRATE/NITRITE SENSOR PROTEIN NARX-RELATED"/>
    <property type="match status" value="1"/>
</dbReference>
<dbReference type="Proteomes" id="UP000183376">
    <property type="component" value="Chromosome I"/>
</dbReference>
<evidence type="ECO:0000256" key="3">
    <source>
        <dbReference type="ARBA" id="ARBA00022553"/>
    </source>
</evidence>
<comment type="catalytic activity">
    <reaction evidence="1">
        <text>ATP + protein L-histidine = ADP + protein N-phospho-L-histidine.</text>
        <dbReference type="EC" id="2.7.13.3"/>
    </reaction>
</comment>
<evidence type="ECO:0000256" key="4">
    <source>
        <dbReference type="ARBA" id="ARBA00022679"/>
    </source>
</evidence>
<evidence type="ECO:0000313" key="14">
    <source>
        <dbReference type="Proteomes" id="UP000183376"/>
    </source>
</evidence>
<dbReference type="Pfam" id="PF13796">
    <property type="entry name" value="Sensor"/>
    <property type="match status" value="2"/>
</dbReference>
<keyword evidence="6 13" id="KW-0418">Kinase</keyword>
<dbReference type="Pfam" id="PF07730">
    <property type="entry name" value="HisKA_3"/>
    <property type="match status" value="1"/>
</dbReference>
<dbReference type="eggNOG" id="COG4585">
    <property type="taxonomic scope" value="Bacteria"/>
</dbReference>
<dbReference type="EC" id="2.7.13.3" evidence="2"/>
<keyword evidence="9" id="KW-0472">Membrane</keyword>
<dbReference type="GO" id="GO:0016020">
    <property type="term" value="C:membrane"/>
    <property type="evidence" value="ECO:0007669"/>
    <property type="project" value="InterPro"/>
</dbReference>
<keyword evidence="9" id="KW-1133">Transmembrane helix</keyword>
<dbReference type="Pfam" id="PF02518">
    <property type="entry name" value="HATPase_c"/>
    <property type="match status" value="1"/>
</dbReference>
<dbReference type="STRING" id="211114.SAMN04489726_6802"/>
<keyword evidence="4" id="KW-0808">Transferase</keyword>
<dbReference type="GO" id="GO:0005524">
    <property type="term" value="F:ATP binding"/>
    <property type="evidence" value="ECO:0007669"/>
    <property type="project" value="UniProtKB-KW"/>
</dbReference>
<dbReference type="RefSeq" id="WP_030426657.1">
    <property type="nucleotide sequence ID" value="NZ_JOEF01000001.1"/>
</dbReference>
<feature type="domain" description="Putative sensor" evidence="12">
    <location>
        <begin position="227"/>
        <end position="425"/>
    </location>
</feature>
<dbReference type="InterPro" id="IPR050482">
    <property type="entry name" value="Sensor_HK_TwoCompSys"/>
</dbReference>
<dbReference type="GO" id="GO:0000155">
    <property type="term" value="F:phosphorelay sensor kinase activity"/>
    <property type="evidence" value="ECO:0007669"/>
    <property type="project" value="InterPro"/>
</dbReference>
<keyword evidence="14" id="KW-1185">Reference proteome</keyword>
<evidence type="ECO:0000256" key="1">
    <source>
        <dbReference type="ARBA" id="ARBA00000085"/>
    </source>
</evidence>
<evidence type="ECO:0000259" key="10">
    <source>
        <dbReference type="Pfam" id="PF02518"/>
    </source>
</evidence>
<dbReference type="PANTHER" id="PTHR24421:SF10">
    <property type="entry name" value="NITRATE_NITRITE SENSOR PROTEIN NARQ"/>
    <property type="match status" value="1"/>
</dbReference>
<feature type="domain" description="Putative sensor" evidence="12">
    <location>
        <begin position="12"/>
        <end position="192"/>
    </location>
</feature>
<feature type="transmembrane region" description="Helical" evidence="9">
    <location>
        <begin position="215"/>
        <end position="242"/>
    </location>
</feature>
<feature type="domain" description="Histidine kinase/HSP90-like ATPase" evidence="10">
    <location>
        <begin position="568"/>
        <end position="646"/>
    </location>
</feature>
<sequence>MVRRYSVAMARGVAFAGLAVAGLLTWVLVLASLVPVFVGLIFTHMHVVQWTRFLPRLVRRLSGQWSTVDIADPYRPPPEPVQPDEDGWYRDQDRLYKRGWWLDYQRRFTWISNDPATWRDHLWMLVNGVVGTVLGLLPVAAFGSGLLGLVAPWRPFGIPWYAGVPLGLLVMVLGVLSAPYLVIAQGRWNRLLLARQRPRGPKSRLRVWAGDRLRAIGHGAAIASLSALGLLLFLAHLVVFVVGQFTGLNGLVWAPLVEAGRSLPNFARSRVKDVLGAEIPDPYLPEPPLPRPRPDGRYQAGRALYRTAGPVIRYERWRWAMSDRATWRDLAWMALNSVVGLLPFLPAVLACIGAFGWVLPWFWEPVLAYFLDRPTKPGYAFADLWLPKATVLGPLPGIFEPVFGVLLTLFSFVVAPWLVRIYAKWIPVLLAPTKAALLAKRVQVLTESRAEASDAQAAELRRIERDLHDGAQARLVAMGLKLGAAEALIDRDPVAAKALVAQVREASSVALRELRDLVRGIHPPVLAERGLVDAVRALALDSALDVEVTGDLPGRLEAPVESAAYFGVSEVLTNAAKHAKATRVTIEMSHDGERLRIVATDDGRGGADPSLGSGLRGIERRFATFDGTFTVDSPVGGPTKVIMELPCVLSSPKTSTSFETA</sequence>
<feature type="transmembrane region" description="Helical" evidence="9">
    <location>
        <begin position="122"/>
        <end position="151"/>
    </location>
</feature>
<feature type="transmembrane region" description="Helical" evidence="9">
    <location>
        <begin position="158"/>
        <end position="183"/>
    </location>
</feature>
<dbReference type="InterPro" id="IPR036890">
    <property type="entry name" value="HATPase_C_sf"/>
</dbReference>
<feature type="domain" description="Signal transduction histidine kinase subgroup 3 dimerisation and phosphoacceptor" evidence="11">
    <location>
        <begin position="459"/>
        <end position="526"/>
    </location>
</feature>
<dbReference type="InterPro" id="IPR003594">
    <property type="entry name" value="HATPase_dom"/>
</dbReference>